<dbReference type="Proteomes" id="UP000007060">
    <property type="component" value="Unassembled WGS sequence"/>
</dbReference>
<evidence type="ECO:0000313" key="2">
    <source>
        <dbReference type="EMBL" id="EDN63595.1"/>
    </source>
</evidence>
<proteinExistence type="predicted"/>
<organism evidence="2 3">
    <name type="scientific">Saccharomyces cerevisiae (strain YJM789)</name>
    <name type="common">Baker's yeast</name>
    <dbReference type="NCBI Taxonomy" id="307796"/>
    <lineage>
        <taxon>Eukaryota</taxon>
        <taxon>Fungi</taxon>
        <taxon>Dikarya</taxon>
        <taxon>Ascomycota</taxon>
        <taxon>Saccharomycotina</taxon>
        <taxon>Saccharomycetes</taxon>
        <taxon>Saccharomycetales</taxon>
        <taxon>Saccharomycetaceae</taxon>
        <taxon>Saccharomyces</taxon>
    </lineage>
</organism>
<keyword evidence="1" id="KW-0812">Transmembrane</keyword>
<gene>
    <name evidence="2" type="ORF">SCY_5320</name>
</gene>
<evidence type="ECO:0000256" key="1">
    <source>
        <dbReference type="SAM" id="Phobius"/>
    </source>
</evidence>
<keyword evidence="1" id="KW-1133">Transmembrane helix</keyword>
<feature type="transmembrane region" description="Helical" evidence="1">
    <location>
        <begin position="94"/>
        <end position="118"/>
    </location>
</feature>
<comment type="caution">
    <text evidence="2">The sequence shown here is derived from an EMBL/GenBank/DDBJ whole genome shotgun (WGS) entry which is preliminary data.</text>
</comment>
<keyword evidence="1" id="KW-0472">Membrane</keyword>
<dbReference type="OrthoDB" id="10282258at2759"/>
<protein>
    <submittedName>
        <fullName evidence="2">Conserved protein</fullName>
    </submittedName>
</protein>
<evidence type="ECO:0000313" key="3">
    <source>
        <dbReference type="Proteomes" id="UP000007060"/>
    </source>
</evidence>
<dbReference type="AlphaFoldDB" id="A6ZPA5"/>
<name>A6ZPA5_YEAS7</name>
<sequence length="132" mass="15195">MVFVFPFPFFSYGFSSFLEAGKKASYKMYYAEPELKTTRTGRAVACDAGSPRIIRVTLKDKIGLSERFTGRVFCYLAVACAWLSQYYHHTCAFFILYVHVCVCFLFFRWCLFATVSLIHESQTQAGSAYYTK</sequence>
<reference evidence="2 3" key="1">
    <citation type="journal article" date="2007" name="Proc. Natl. Acad. Sci. U.S.A.">
        <title>Genome sequencing and comparative analysis of Saccharomyces cerevisiae strain YJM789.</title>
        <authorList>
            <person name="Wei W."/>
            <person name="McCusker J.H."/>
            <person name="Hyman R.W."/>
            <person name="Jones T."/>
            <person name="Ning Y."/>
            <person name="Cao Z."/>
            <person name="Gu Z."/>
            <person name="Bruno D."/>
            <person name="Miranda M."/>
            <person name="Nguyen M."/>
            <person name="Wilhelmy J."/>
            <person name="Komp C."/>
            <person name="Tamse R."/>
            <person name="Wang X."/>
            <person name="Jia P."/>
            <person name="Luedi P."/>
            <person name="Oefner P.J."/>
            <person name="David L."/>
            <person name="Dietrich F.S."/>
            <person name="Li Y."/>
            <person name="Davis R.W."/>
            <person name="Steinmetz L.M."/>
        </authorList>
    </citation>
    <scope>NUCLEOTIDE SEQUENCE [LARGE SCALE GENOMIC DNA]</scope>
    <source>
        <strain evidence="2 3">YJM789</strain>
    </source>
</reference>
<dbReference type="HOGENOM" id="CLU_1918292_0_0_1"/>
<dbReference type="EMBL" id="AAFW02000032">
    <property type="protein sequence ID" value="EDN63595.1"/>
    <property type="molecule type" value="Genomic_DNA"/>
</dbReference>
<accession>A6ZPA5</accession>